<name>A0A0K0EGR7_STRER</name>
<evidence type="ECO:0000313" key="1">
    <source>
        <dbReference type="WBParaSite" id="SSTP_0000867800.1"/>
    </source>
</evidence>
<sequence length="68" mass="7945">MKNIICDDKPLPLKNIRKELLCDGESCEKYCKKGNFTHSDCSAKIWTLPIEHSIKICQCYNEKKKEKI</sequence>
<protein>
    <submittedName>
        <fullName evidence="1">Uncharacterized protein</fullName>
    </submittedName>
</protein>
<dbReference type="AlphaFoldDB" id="A0A0K0EGR7"/>
<organism evidence="1">
    <name type="scientific">Strongyloides stercoralis</name>
    <name type="common">Threadworm</name>
    <dbReference type="NCBI Taxonomy" id="6248"/>
    <lineage>
        <taxon>Eukaryota</taxon>
        <taxon>Metazoa</taxon>
        <taxon>Ecdysozoa</taxon>
        <taxon>Nematoda</taxon>
        <taxon>Chromadorea</taxon>
        <taxon>Rhabditida</taxon>
        <taxon>Tylenchina</taxon>
        <taxon>Panagrolaimomorpha</taxon>
        <taxon>Strongyloidoidea</taxon>
        <taxon>Strongyloididae</taxon>
        <taxon>Strongyloides</taxon>
    </lineage>
</organism>
<dbReference type="WBParaSite" id="SSTP_0000867800.1">
    <property type="protein sequence ID" value="SSTP_0000867800.1"/>
    <property type="gene ID" value="SSTP_0000867800"/>
</dbReference>
<proteinExistence type="predicted"/>
<accession>A0A0K0EGR7</accession>
<reference evidence="1" key="1">
    <citation type="submission" date="2015-08" db="UniProtKB">
        <authorList>
            <consortium name="WormBaseParasite"/>
        </authorList>
    </citation>
    <scope>IDENTIFICATION</scope>
</reference>